<gene>
    <name evidence="1" type="ORF">H0235_003054</name>
</gene>
<accession>A0A834PBE3</accession>
<dbReference type="Proteomes" id="UP000600918">
    <property type="component" value="Unassembled WGS sequence"/>
</dbReference>
<keyword evidence="2" id="KW-1185">Reference proteome</keyword>
<sequence>MKAVLGNSGSNAADTMTTVVCCWCFQELPETIAISDMIYLTGTFVFVRPTKGILKTIFQDDWGVLSTVTCRTQELAKIEGTILASEIRTDGKIGMEVSVIGMLPTVT</sequence>
<reference evidence="1" key="1">
    <citation type="journal article" date="2020" name="G3 (Bethesda)">
        <title>High-Quality Assemblies for Three Invasive Social Wasps from the &lt;i&gt;Vespula&lt;/i&gt; Genus.</title>
        <authorList>
            <person name="Harrop T.W.R."/>
            <person name="Guhlin J."/>
            <person name="McLaughlin G.M."/>
            <person name="Permina E."/>
            <person name="Stockwell P."/>
            <person name="Gilligan J."/>
            <person name="Le Lec M.F."/>
            <person name="Gruber M.A.M."/>
            <person name="Quinn O."/>
            <person name="Lovegrove M."/>
            <person name="Duncan E.J."/>
            <person name="Remnant E.J."/>
            <person name="Van Eeckhoven J."/>
            <person name="Graham B."/>
            <person name="Knapp R.A."/>
            <person name="Langford K.W."/>
            <person name="Kronenberg Z."/>
            <person name="Press M.O."/>
            <person name="Eacker S.M."/>
            <person name="Wilson-Rankin E.E."/>
            <person name="Purcell J."/>
            <person name="Lester P.J."/>
            <person name="Dearden P.K."/>
        </authorList>
    </citation>
    <scope>NUCLEOTIDE SEQUENCE</scope>
    <source>
        <strain evidence="1">Volc-1</strain>
    </source>
</reference>
<organism evidence="1 2">
    <name type="scientific">Vespula pensylvanica</name>
    <name type="common">Western yellow jacket</name>
    <name type="synonym">Wasp</name>
    <dbReference type="NCBI Taxonomy" id="30213"/>
    <lineage>
        <taxon>Eukaryota</taxon>
        <taxon>Metazoa</taxon>
        <taxon>Ecdysozoa</taxon>
        <taxon>Arthropoda</taxon>
        <taxon>Hexapoda</taxon>
        <taxon>Insecta</taxon>
        <taxon>Pterygota</taxon>
        <taxon>Neoptera</taxon>
        <taxon>Endopterygota</taxon>
        <taxon>Hymenoptera</taxon>
        <taxon>Apocrita</taxon>
        <taxon>Aculeata</taxon>
        <taxon>Vespoidea</taxon>
        <taxon>Vespidae</taxon>
        <taxon>Vespinae</taxon>
        <taxon>Vespula</taxon>
    </lineage>
</organism>
<comment type="caution">
    <text evidence="1">The sequence shown here is derived from an EMBL/GenBank/DDBJ whole genome shotgun (WGS) entry which is preliminary data.</text>
</comment>
<evidence type="ECO:0000313" key="2">
    <source>
        <dbReference type="Proteomes" id="UP000600918"/>
    </source>
</evidence>
<protein>
    <submittedName>
        <fullName evidence="1">Uncharacterized protein</fullName>
    </submittedName>
</protein>
<name>A0A834PBE3_VESPE</name>
<evidence type="ECO:0000313" key="1">
    <source>
        <dbReference type="EMBL" id="KAF7434863.1"/>
    </source>
</evidence>
<dbReference type="EMBL" id="JACSDY010000002">
    <property type="protein sequence ID" value="KAF7434863.1"/>
    <property type="molecule type" value="Genomic_DNA"/>
</dbReference>
<proteinExistence type="predicted"/>
<dbReference type="AlphaFoldDB" id="A0A834PBE3"/>